<organism evidence="4 5">
    <name type="scientific">Dichanthelium oligosanthes</name>
    <dbReference type="NCBI Taxonomy" id="888268"/>
    <lineage>
        <taxon>Eukaryota</taxon>
        <taxon>Viridiplantae</taxon>
        <taxon>Streptophyta</taxon>
        <taxon>Embryophyta</taxon>
        <taxon>Tracheophyta</taxon>
        <taxon>Spermatophyta</taxon>
        <taxon>Magnoliopsida</taxon>
        <taxon>Liliopsida</taxon>
        <taxon>Poales</taxon>
        <taxon>Poaceae</taxon>
        <taxon>PACMAD clade</taxon>
        <taxon>Panicoideae</taxon>
        <taxon>Panicodae</taxon>
        <taxon>Paniceae</taxon>
        <taxon>Dichantheliinae</taxon>
        <taxon>Dichanthelium</taxon>
    </lineage>
</organism>
<dbReference type="PROSITE" id="PS51767">
    <property type="entry name" value="PEPTIDASE_A1"/>
    <property type="match status" value="1"/>
</dbReference>
<sequence>MPIVHQHGLCSPLADKRGKAPSHTEILAADQRRVEYIHRRQSETTGRVRPKRAATPIQLQSRAPSTPTTLASAPSHCQPCVAYCYRQQEPLFSPAKSSTYANISCSSSYCDDLDIRGCTGGHCLYEVQYGDGSFTIGFYAHETLTLAKDVVKNRGKFGRSAGLMGLGRGKTSLPVQTYDKYMGVFASCLPAKASGTTGFLEFGTDAAATNTRLTPMMIGKGETFYYVGLTGIEVGGHLLSIPESVFSTAGALMDSSTAITRLPPSVYPPLRSAFAKDMERLGYKKAPAFKILDTCYNLTGQGSIVLPAVSLVFQGGASLDVHPSGILYVLDVSQACLAFAPNDDDTAMAIIGNTQQKTYNVLYELGN</sequence>
<dbReference type="EMBL" id="LWDX02004886">
    <property type="protein sequence ID" value="OEL37604.1"/>
    <property type="molecule type" value="Genomic_DNA"/>
</dbReference>
<evidence type="ECO:0000256" key="2">
    <source>
        <dbReference type="SAM" id="MobiDB-lite"/>
    </source>
</evidence>
<keyword evidence="4" id="KW-0645">Protease</keyword>
<keyword evidence="5" id="KW-1185">Reference proteome</keyword>
<reference evidence="4 5" key="1">
    <citation type="submission" date="2016-09" db="EMBL/GenBank/DDBJ databases">
        <title>The draft genome of Dichanthelium oligosanthes: A C3 panicoid grass species.</title>
        <authorList>
            <person name="Studer A.J."/>
            <person name="Schnable J.C."/>
            <person name="Brutnell T.P."/>
        </authorList>
    </citation>
    <scope>NUCLEOTIDE SEQUENCE [LARGE SCALE GENOMIC DNA]</scope>
    <source>
        <strain evidence="5">cv. Kellogg 1175</strain>
        <tissue evidence="4">Leaf</tissue>
    </source>
</reference>
<dbReference type="SUPFAM" id="SSF50630">
    <property type="entry name" value="Acid proteases"/>
    <property type="match status" value="1"/>
</dbReference>
<name>A0A1E5WJU3_9POAL</name>
<evidence type="ECO:0000259" key="3">
    <source>
        <dbReference type="PROSITE" id="PS51767"/>
    </source>
</evidence>
<dbReference type="GO" id="GO:0006508">
    <property type="term" value="P:proteolysis"/>
    <property type="evidence" value="ECO:0007669"/>
    <property type="project" value="UniProtKB-KW"/>
</dbReference>
<evidence type="ECO:0000313" key="4">
    <source>
        <dbReference type="EMBL" id="OEL37604.1"/>
    </source>
</evidence>
<dbReference type="Gene3D" id="2.40.70.10">
    <property type="entry name" value="Acid Proteases"/>
    <property type="match status" value="2"/>
</dbReference>
<protein>
    <submittedName>
        <fullName evidence="4">Aspartyl protease family protein</fullName>
    </submittedName>
</protein>
<dbReference type="AlphaFoldDB" id="A0A1E5WJU3"/>
<dbReference type="OrthoDB" id="2747330at2759"/>
<dbReference type="FunFam" id="2.40.70.10:FF:000013">
    <property type="entry name" value="Aspartyl protease AED1"/>
    <property type="match status" value="1"/>
</dbReference>
<dbReference type="PANTHER" id="PTHR13683:SF902">
    <property type="entry name" value="OS06G0610800 PROTEIN"/>
    <property type="match status" value="1"/>
</dbReference>
<dbReference type="STRING" id="888268.A0A1E5WJU3"/>
<keyword evidence="4" id="KW-0378">Hydrolase</keyword>
<dbReference type="Proteomes" id="UP000095767">
    <property type="component" value="Unassembled WGS sequence"/>
</dbReference>
<proteinExistence type="inferred from homology"/>
<comment type="similarity">
    <text evidence="1">Belongs to the peptidase A1 family.</text>
</comment>
<feature type="region of interest" description="Disordered" evidence="2">
    <location>
        <begin position="40"/>
        <end position="68"/>
    </location>
</feature>
<evidence type="ECO:0000313" key="5">
    <source>
        <dbReference type="Proteomes" id="UP000095767"/>
    </source>
</evidence>
<dbReference type="InterPro" id="IPR021109">
    <property type="entry name" value="Peptidase_aspartic_dom_sf"/>
</dbReference>
<dbReference type="InterPro" id="IPR032799">
    <property type="entry name" value="TAXi_C"/>
</dbReference>
<accession>A0A1E5WJU3</accession>
<dbReference type="PANTHER" id="PTHR13683">
    <property type="entry name" value="ASPARTYL PROTEASES"/>
    <property type="match status" value="1"/>
</dbReference>
<feature type="compositionally biased region" description="Polar residues" evidence="2">
    <location>
        <begin position="57"/>
        <end position="68"/>
    </location>
</feature>
<dbReference type="InterPro" id="IPR001461">
    <property type="entry name" value="Aspartic_peptidase_A1"/>
</dbReference>
<gene>
    <name evidence="4" type="ORF">BAE44_0001377</name>
</gene>
<dbReference type="Pfam" id="PF14541">
    <property type="entry name" value="TAXi_C"/>
    <property type="match status" value="1"/>
</dbReference>
<evidence type="ECO:0000256" key="1">
    <source>
        <dbReference type="ARBA" id="ARBA00007447"/>
    </source>
</evidence>
<feature type="domain" description="Peptidase A1" evidence="3">
    <location>
        <begin position="53"/>
        <end position="367"/>
    </location>
</feature>
<comment type="caution">
    <text evidence="4">The sequence shown here is derived from an EMBL/GenBank/DDBJ whole genome shotgun (WGS) entry which is preliminary data.</text>
</comment>
<dbReference type="InterPro" id="IPR033121">
    <property type="entry name" value="PEPTIDASE_A1"/>
</dbReference>
<dbReference type="GO" id="GO:0004190">
    <property type="term" value="F:aspartic-type endopeptidase activity"/>
    <property type="evidence" value="ECO:0007669"/>
    <property type="project" value="InterPro"/>
</dbReference>
<dbReference type="Pfam" id="PF14543">
    <property type="entry name" value="TAXi_N"/>
    <property type="match status" value="1"/>
</dbReference>
<dbReference type="InterPro" id="IPR032861">
    <property type="entry name" value="TAXi_N"/>
</dbReference>